<feature type="compositionally biased region" description="Basic and acidic residues" evidence="1">
    <location>
        <begin position="14"/>
        <end position="38"/>
    </location>
</feature>
<comment type="caution">
    <text evidence="2">The sequence shown here is derived from an EMBL/GenBank/DDBJ whole genome shotgun (WGS) entry which is preliminary data.</text>
</comment>
<dbReference type="Proteomes" id="UP001189429">
    <property type="component" value="Unassembled WGS sequence"/>
</dbReference>
<dbReference type="EMBL" id="CAUYUJ010003136">
    <property type="protein sequence ID" value="CAK0804047.1"/>
    <property type="molecule type" value="Genomic_DNA"/>
</dbReference>
<protein>
    <submittedName>
        <fullName evidence="2">Uncharacterized protein</fullName>
    </submittedName>
</protein>
<accession>A0ABN9QGT5</accession>
<proteinExistence type="predicted"/>
<organism evidence="2 3">
    <name type="scientific">Prorocentrum cordatum</name>
    <dbReference type="NCBI Taxonomy" id="2364126"/>
    <lineage>
        <taxon>Eukaryota</taxon>
        <taxon>Sar</taxon>
        <taxon>Alveolata</taxon>
        <taxon>Dinophyceae</taxon>
        <taxon>Prorocentrales</taxon>
        <taxon>Prorocentraceae</taxon>
        <taxon>Prorocentrum</taxon>
    </lineage>
</organism>
<evidence type="ECO:0000313" key="3">
    <source>
        <dbReference type="Proteomes" id="UP001189429"/>
    </source>
</evidence>
<dbReference type="SUPFAM" id="SSF52540">
    <property type="entry name" value="P-loop containing nucleoside triphosphate hydrolases"/>
    <property type="match status" value="1"/>
</dbReference>
<keyword evidence="3" id="KW-1185">Reference proteome</keyword>
<evidence type="ECO:0000256" key="1">
    <source>
        <dbReference type="SAM" id="MobiDB-lite"/>
    </source>
</evidence>
<feature type="region of interest" description="Disordered" evidence="1">
    <location>
        <begin position="278"/>
        <end position="297"/>
    </location>
</feature>
<gene>
    <name evidence="2" type="ORF">PCOR1329_LOCUS10979</name>
</gene>
<feature type="region of interest" description="Disordered" evidence="1">
    <location>
        <begin position="14"/>
        <end position="64"/>
    </location>
</feature>
<reference evidence="2" key="1">
    <citation type="submission" date="2023-10" db="EMBL/GenBank/DDBJ databases">
        <authorList>
            <person name="Chen Y."/>
            <person name="Shah S."/>
            <person name="Dougan E. K."/>
            <person name="Thang M."/>
            <person name="Chan C."/>
        </authorList>
    </citation>
    <scope>NUCLEOTIDE SEQUENCE [LARGE SCALE GENOMIC DNA]</scope>
</reference>
<dbReference type="InterPro" id="IPR027417">
    <property type="entry name" value="P-loop_NTPase"/>
</dbReference>
<sequence length="297" mass="32613">MCPEPVAKYLLEHREELHEGEGGDPRMSGERHCEDGSEGKGTGTAEGGPSAEEPAPPRPSARAERQLAAKISSPLVIGITGSTRSGKSTLAARFARAFGPDACAIVGQDDFRFPGADVPEDSWVEVDGVWLRNWETPSLTDWIAFEGAIQQAAATRRIVLAEGYSLLHSERVRRMLCGVIWVEIDELTCWQRRGHSYPQNWDRDAYFSQCIWSAHQRYRASVFDAKAGIAKAFVDRMLVVSGSEPLRALCSQALTSVQSWAAAGAPVDHHPVGDMPATLPQFRHPGGAVRRRERRSP</sequence>
<evidence type="ECO:0000313" key="2">
    <source>
        <dbReference type="EMBL" id="CAK0804047.1"/>
    </source>
</evidence>
<name>A0ABN9QGT5_9DINO</name>
<dbReference type="Gene3D" id="3.40.50.300">
    <property type="entry name" value="P-loop containing nucleotide triphosphate hydrolases"/>
    <property type="match status" value="1"/>
</dbReference>